<name>A0ABD5WZ63_9EURY</name>
<feature type="transmembrane region" description="Helical" evidence="6">
    <location>
        <begin position="169"/>
        <end position="187"/>
    </location>
</feature>
<keyword evidence="2" id="KW-1003">Cell membrane</keyword>
<feature type="transmembrane region" description="Helical" evidence="6">
    <location>
        <begin position="138"/>
        <end position="162"/>
    </location>
</feature>
<evidence type="ECO:0000256" key="2">
    <source>
        <dbReference type="ARBA" id="ARBA00022475"/>
    </source>
</evidence>
<dbReference type="Proteomes" id="UP001596388">
    <property type="component" value="Unassembled WGS sequence"/>
</dbReference>
<keyword evidence="4 6" id="KW-1133">Transmembrane helix</keyword>
<gene>
    <name evidence="7" type="ORF">ACFQKD_15570</name>
</gene>
<evidence type="ECO:0000256" key="3">
    <source>
        <dbReference type="ARBA" id="ARBA00022692"/>
    </source>
</evidence>
<dbReference type="GeneID" id="79270341"/>
<feature type="transmembrane region" description="Helical" evidence="6">
    <location>
        <begin position="288"/>
        <end position="311"/>
    </location>
</feature>
<evidence type="ECO:0000313" key="7">
    <source>
        <dbReference type="EMBL" id="MFC7098725.1"/>
    </source>
</evidence>
<keyword evidence="3 6" id="KW-0812">Transmembrane</keyword>
<proteinExistence type="predicted"/>
<dbReference type="PANTHER" id="PTHR33452:SF1">
    <property type="entry name" value="INNER MEMBRANE PROTEIN YPHA-RELATED"/>
    <property type="match status" value="1"/>
</dbReference>
<organism evidence="7 8">
    <name type="scientific">Halobaculum marinum</name>
    <dbReference type="NCBI Taxonomy" id="3031996"/>
    <lineage>
        <taxon>Archaea</taxon>
        <taxon>Methanobacteriati</taxon>
        <taxon>Methanobacteriota</taxon>
        <taxon>Stenosarchaea group</taxon>
        <taxon>Halobacteria</taxon>
        <taxon>Halobacteriales</taxon>
        <taxon>Haloferacaceae</taxon>
        <taxon>Halobaculum</taxon>
    </lineage>
</organism>
<dbReference type="Pfam" id="PF07681">
    <property type="entry name" value="DoxX"/>
    <property type="match status" value="1"/>
</dbReference>
<feature type="transmembrane region" description="Helical" evidence="6">
    <location>
        <begin position="95"/>
        <end position="118"/>
    </location>
</feature>
<dbReference type="InterPro" id="IPR032808">
    <property type="entry name" value="DoxX"/>
</dbReference>
<dbReference type="PANTHER" id="PTHR33452">
    <property type="entry name" value="OXIDOREDUCTASE CATD-RELATED"/>
    <property type="match status" value="1"/>
</dbReference>
<dbReference type="InterPro" id="IPR051907">
    <property type="entry name" value="DoxX-like_oxidoreductase"/>
</dbReference>
<evidence type="ECO:0000256" key="4">
    <source>
        <dbReference type="ARBA" id="ARBA00022989"/>
    </source>
</evidence>
<feature type="transmembrane region" description="Helical" evidence="6">
    <location>
        <begin position="231"/>
        <end position="249"/>
    </location>
</feature>
<keyword evidence="8" id="KW-1185">Reference proteome</keyword>
<dbReference type="RefSeq" id="WP_276236728.1">
    <property type="nucleotide sequence ID" value="NZ_CP119989.1"/>
</dbReference>
<feature type="transmembrane region" description="Helical" evidence="6">
    <location>
        <begin position="54"/>
        <end position="75"/>
    </location>
</feature>
<comment type="caution">
    <text evidence="7">The sequence shown here is derived from an EMBL/GenBank/DDBJ whole genome shotgun (WGS) entry which is preliminary data.</text>
</comment>
<accession>A0ABD5WZ63</accession>
<dbReference type="EMBL" id="JBHTAG010000003">
    <property type="protein sequence ID" value="MFC7098725.1"/>
    <property type="molecule type" value="Genomic_DNA"/>
</dbReference>
<keyword evidence="5 6" id="KW-0472">Membrane</keyword>
<sequence length="380" mass="39464">MSPLSRPVGAVAGVVATVVASAGVAAAHVEYVTDGSERGDPIAFLTAVLSEPSVVLPLAVGGVVVLALMAGYLRVQPLRADVTAMRAALADYTDLLPWLLRLAIGLPMVGAGFAGYLFTPLVTTADTVVPVRLFGVAVGFALLFGLATRFVAATALVSYLVLLPFHPAMFFAFEYSAGLLAIVLVGGGRPSADHVIAQLAANDDTVYSRFDPFYRRIAVPVGARIDPYRRFVPTVIRVGMGVVFAYLAFAEKLLAPAQALAVVEQYGLSTLTPVPPELWVLGASLTELFLGVLLVIGLFTRASSAAAFVVFTTTLFGLADDPVLAHISLFGLVSALLVTGAGPLSIDTAVFRTTYESGVPGTGHGAVRAAATGGDTDDDR</sequence>
<reference evidence="7 8" key="1">
    <citation type="journal article" date="2019" name="Int. J. Syst. Evol. Microbiol.">
        <title>The Global Catalogue of Microorganisms (GCM) 10K type strain sequencing project: providing services to taxonomists for standard genome sequencing and annotation.</title>
        <authorList>
            <consortium name="The Broad Institute Genomics Platform"/>
            <consortium name="The Broad Institute Genome Sequencing Center for Infectious Disease"/>
            <person name="Wu L."/>
            <person name="Ma J."/>
        </authorList>
    </citation>
    <scope>NUCLEOTIDE SEQUENCE [LARGE SCALE GENOMIC DNA]</scope>
    <source>
        <strain evidence="7 8">DT55</strain>
    </source>
</reference>
<evidence type="ECO:0000256" key="6">
    <source>
        <dbReference type="SAM" id="Phobius"/>
    </source>
</evidence>
<evidence type="ECO:0000313" key="8">
    <source>
        <dbReference type="Proteomes" id="UP001596388"/>
    </source>
</evidence>
<dbReference type="GO" id="GO:0005886">
    <property type="term" value="C:plasma membrane"/>
    <property type="evidence" value="ECO:0007669"/>
    <property type="project" value="UniProtKB-SubCell"/>
</dbReference>
<feature type="transmembrane region" description="Helical" evidence="6">
    <location>
        <begin position="323"/>
        <end position="346"/>
    </location>
</feature>
<evidence type="ECO:0000256" key="5">
    <source>
        <dbReference type="ARBA" id="ARBA00023136"/>
    </source>
</evidence>
<comment type="subcellular location">
    <subcellularLocation>
        <location evidence="1">Cell membrane</location>
        <topology evidence="1">Multi-pass membrane protein</topology>
    </subcellularLocation>
</comment>
<evidence type="ECO:0000256" key="1">
    <source>
        <dbReference type="ARBA" id="ARBA00004651"/>
    </source>
</evidence>
<dbReference type="AlphaFoldDB" id="A0ABD5WZ63"/>
<protein>
    <submittedName>
        <fullName evidence="7">DoxX family protein</fullName>
    </submittedName>
</protein>